<sequence>MSQFPALTLDSASGAALHVYRAVPAVPKAVILLFHGLAEHAGRYGRVAGILADAGYAVYAHDHRGHGSTVARDAPLRRFARRDGADAVLLDCRTVFDFARSNHPALPLFVFGHSMGGLVAINFAERHARENTIAGLAIWNSSVKADWQLRLGAFGLRIEKALKGSDVASGLFQRAMFDAWAKSIPARRTEFDWLSHDPGAVDAYIADPLCGFTPTVSMMDDIITLIRKGGAPASIAALPDDIPVHLLGGSEDPVTGKGEALHWLAGRLRDKGLGDVTLSIVEGARHETLNEMASLRDPAIADLIAWMDARIAQRTGRKR</sequence>
<dbReference type="InterPro" id="IPR029058">
    <property type="entry name" value="AB_hydrolase_fold"/>
</dbReference>
<dbReference type="InterPro" id="IPR022742">
    <property type="entry name" value="Hydrolase_4"/>
</dbReference>
<dbReference type="InterPro" id="IPR051044">
    <property type="entry name" value="MAG_DAG_Lipase"/>
</dbReference>
<gene>
    <name evidence="2" type="ORF">U0C82_00845</name>
</gene>
<reference evidence="2 3" key="1">
    <citation type="submission" date="2023-12" db="EMBL/GenBank/DDBJ databases">
        <title>Description of Novel Strain Fulvimarina sp. 2208YS6-2-32 isolated from Uroteuthis (Photololigo) edulis.</title>
        <authorList>
            <person name="Park J.-S."/>
        </authorList>
    </citation>
    <scope>NUCLEOTIDE SEQUENCE [LARGE SCALE GENOMIC DNA]</scope>
    <source>
        <strain evidence="2 3">2208YS6-2-32</strain>
    </source>
</reference>
<evidence type="ECO:0000259" key="1">
    <source>
        <dbReference type="Pfam" id="PF12146"/>
    </source>
</evidence>
<dbReference type="SUPFAM" id="SSF53474">
    <property type="entry name" value="alpha/beta-Hydrolases"/>
    <property type="match status" value="1"/>
</dbReference>
<keyword evidence="3" id="KW-1185">Reference proteome</keyword>
<comment type="caution">
    <text evidence="2">The sequence shown here is derived from an EMBL/GenBank/DDBJ whole genome shotgun (WGS) entry which is preliminary data.</text>
</comment>
<dbReference type="Proteomes" id="UP001294412">
    <property type="component" value="Unassembled WGS sequence"/>
</dbReference>
<evidence type="ECO:0000313" key="3">
    <source>
        <dbReference type="Proteomes" id="UP001294412"/>
    </source>
</evidence>
<keyword evidence="2" id="KW-0378">Hydrolase</keyword>
<protein>
    <submittedName>
        <fullName evidence="2">Alpha/beta hydrolase</fullName>
    </submittedName>
</protein>
<dbReference type="RefSeq" id="WP_322184933.1">
    <property type="nucleotide sequence ID" value="NZ_JAXLPB010000001.1"/>
</dbReference>
<feature type="domain" description="Serine aminopeptidase S33" evidence="1">
    <location>
        <begin position="27"/>
        <end position="291"/>
    </location>
</feature>
<dbReference type="Gene3D" id="3.40.50.1820">
    <property type="entry name" value="alpha/beta hydrolase"/>
    <property type="match status" value="1"/>
</dbReference>
<name>A0ABU5HYM0_9HYPH</name>
<dbReference type="EMBL" id="JAXLPB010000001">
    <property type="protein sequence ID" value="MDY8107694.1"/>
    <property type="molecule type" value="Genomic_DNA"/>
</dbReference>
<organism evidence="2 3">
    <name type="scientific">Fulvimarina uroteuthidis</name>
    <dbReference type="NCBI Taxonomy" id="3098149"/>
    <lineage>
        <taxon>Bacteria</taxon>
        <taxon>Pseudomonadati</taxon>
        <taxon>Pseudomonadota</taxon>
        <taxon>Alphaproteobacteria</taxon>
        <taxon>Hyphomicrobiales</taxon>
        <taxon>Aurantimonadaceae</taxon>
        <taxon>Fulvimarina</taxon>
    </lineage>
</organism>
<dbReference type="PANTHER" id="PTHR11614">
    <property type="entry name" value="PHOSPHOLIPASE-RELATED"/>
    <property type="match status" value="1"/>
</dbReference>
<dbReference type="Pfam" id="PF12146">
    <property type="entry name" value="Hydrolase_4"/>
    <property type="match status" value="1"/>
</dbReference>
<accession>A0ABU5HYM0</accession>
<proteinExistence type="predicted"/>
<evidence type="ECO:0000313" key="2">
    <source>
        <dbReference type="EMBL" id="MDY8107694.1"/>
    </source>
</evidence>
<dbReference type="GO" id="GO:0016787">
    <property type="term" value="F:hydrolase activity"/>
    <property type="evidence" value="ECO:0007669"/>
    <property type="project" value="UniProtKB-KW"/>
</dbReference>